<keyword evidence="2 9" id="KW-0812">Transmembrane</keyword>
<dbReference type="Proteomes" id="UP000010556">
    <property type="component" value="Unassembled WGS sequence"/>
</dbReference>
<evidence type="ECO:0000256" key="7">
    <source>
        <dbReference type="ARBA" id="ARBA00024167"/>
    </source>
</evidence>
<reference evidence="11" key="1">
    <citation type="journal article" date="2013" name="Science">
        <title>Comparative analysis of bat genomes provides insight into the evolution of flight and immunity.</title>
        <authorList>
            <person name="Zhang G."/>
            <person name="Cowled C."/>
            <person name="Shi Z."/>
            <person name="Huang Z."/>
            <person name="Bishop-Lilly K.A."/>
            <person name="Fang X."/>
            <person name="Wynne J.W."/>
            <person name="Xiong Z."/>
            <person name="Baker M.L."/>
            <person name="Zhao W."/>
            <person name="Tachedjian M."/>
            <person name="Zhu Y."/>
            <person name="Zhou P."/>
            <person name="Jiang X."/>
            <person name="Ng J."/>
            <person name="Yang L."/>
            <person name="Wu L."/>
            <person name="Xiao J."/>
            <person name="Feng Y."/>
            <person name="Chen Y."/>
            <person name="Sun X."/>
            <person name="Zhang Y."/>
            <person name="Marsh G.A."/>
            <person name="Crameri G."/>
            <person name="Broder C.C."/>
            <person name="Frey K.G."/>
            <person name="Wang L.F."/>
            <person name="Wang J."/>
        </authorList>
    </citation>
    <scope>NUCLEOTIDE SEQUENCE [LARGE SCALE GENOMIC DNA]</scope>
</reference>
<keyword evidence="4 9" id="KW-0472">Membrane</keyword>
<proteinExistence type="inferred from homology"/>
<name>L5LL87_MYODS</name>
<dbReference type="PANTHER" id="PTHR10736:SF1">
    <property type="entry name" value="BESTROPHIN-2"/>
    <property type="match status" value="1"/>
</dbReference>
<keyword evidence="11" id="KW-1185">Reference proteome</keyword>
<dbReference type="InterPro" id="IPR000615">
    <property type="entry name" value="Bestrophin"/>
</dbReference>
<keyword evidence="9" id="KW-0406">Ion transport</keyword>
<evidence type="ECO:0000313" key="10">
    <source>
        <dbReference type="EMBL" id="ELK26840.1"/>
    </source>
</evidence>
<sequence>VLTEGHKRYFEKLVIYCDQYASLIPLSFVLGFYVNLVVHRWWNQYLCMPLPDALMCIVSGTVHGRDERGRLYRRTLMRYAGLSAVLILRSVSTAVFKRFPTIDHVVEAGFMTREERKKFENLNSSYNKYWVPCVWFSNLAAQARREGRIRDNSALKLLLEELTVFRGKCSMLFHYDWISIPLVYTQVVTIAVYSYFLACVIGRQFLDPAQGYKDHNLDLFVPVFTLLQFFFYAGWLKVAEQLINPFGEDDDDFETNFLIDRNFQASPRHHPSLLGIPLLRAQASCPCSATLPGTCPRLQVSMLAVDEMYDDLAMLEKDLYWDTAEARAPYTTATAFLRLQPSFQGSTFDIT</sequence>
<evidence type="ECO:0000256" key="5">
    <source>
        <dbReference type="ARBA" id="ARBA00023173"/>
    </source>
</evidence>
<feature type="transmembrane region" description="Helical" evidence="9">
    <location>
        <begin position="20"/>
        <end position="38"/>
    </location>
</feature>
<keyword evidence="9" id="KW-1003">Cell membrane</keyword>
<evidence type="ECO:0000256" key="3">
    <source>
        <dbReference type="ARBA" id="ARBA00022989"/>
    </source>
</evidence>
<keyword evidence="3 9" id="KW-1133">Transmembrane helix</keyword>
<evidence type="ECO:0000256" key="4">
    <source>
        <dbReference type="ARBA" id="ARBA00023136"/>
    </source>
</evidence>
<dbReference type="GO" id="GO:0034707">
    <property type="term" value="C:chloride channel complex"/>
    <property type="evidence" value="ECO:0007669"/>
    <property type="project" value="UniProtKB-KW"/>
</dbReference>
<keyword evidence="9" id="KW-0813">Transport</keyword>
<keyword evidence="5 9" id="KW-0869">Chloride channel</keyword>
<comment type="catalytic activity">
    <reaction evidence="7">
        <text>chloride(in) = chloride(out)</text>
        <dbReference type="Rhea" id="RHEA:29823"/>
        <dbReference type="ChEBI" id="CHEBI:17996"/>
    </reaction>
</comment>
<comment type="similarity">
    <text evidence="8 9">Belongs to the anion channel-forming bestrophin (TC 1.A.46) family. Calcium-sensitive chloride channel subfamily.</text>
</comment>
<accession>L5LL87</accession>
<dbReference type="PANTHER" id="PTHR10736">
    <property type="entry name" value="BESTROPHIN"/>
    <property type="match status" value="1"/>
</dbReference>
<comment type="function">
    <text evidence="9">Forms calcium-sensitive chloride channels. Permeable to bicarbonate.</text>
</comment>
<evidence type="ECO:0000313" key="11">
    <source>
        <dbReference type="Proteomes" id="UP000010556"/>
    </source>
</evidence>
<gene>
    <name evidence="10" type="ORF">MDA_GLEAN10004165</name>
</gene>
<feature type="transmembrane region" description="Helical" evidence="9">
    <location>
        <begin position="183"/>
        <end position="205"/>
    </location>
</feature>
<evidence type="ECO:0000256" key="8">
    <source>
        <dbReference type="ARBA" id="ARBA00034769"/>
    </source>
</evidence>
<feature type="non-terminal residue" evidence="10">
    <location>
        <position position="1"/>
    </location>
</feature>
<dbReference type="GO" id="GO:0005886">
    <property type="term" value="C:plasma membrane"/>
    <property type="evidence" value="ECO:0007669"/>
    <property type="project" value="UniProtKB-SubCell"/>
</dbReference>
<protein>
    <recommendedName>
        <fullName evidence="9">Bestrophin</fullName>
    </recommendedName>
</protein>
<evidence type="ECO:0000256" key="6">
    <source>
        <dbReference type="ARBA" id="ARBA00023214"/>
    </source>
</evidence>
<dbReference type="InterPro" id="IPR021134">
    <property type="entry name" value="Bestrophin-like"/>
</dbReference>
<dbReference type="Pfam" id="PF01062">
    <property type="entry name" value="Bestrophin"/>
    <property type="match status" value="1"/>
</dbReference>
<comment type="subcellular location">
    <subcellularLocation>
        <location evidence="9">Cell membrane</location>
        <topology evidence="9">Multi-pass membrane protein</topology>
    </subcellularLocation>
    <subcellularLocation>
        <location evidence="1">Membrane</location>
    </subcellularLocation>
</comment>
<evidence type="ECO:0000256" key="1">
    <source>
        <dbReference type="ARBA" id="ARBA00004370"/>
    </source>
</evidence>
<feature type="transmembrane region" description="Helical" evidence="9">
    <location>
        <begin position="217"/>
        <end position="235"/>
    </location>
</feature>
<dbReference type="AlphaFoldDB" id="L5LL87"/>
<dbReference type="EMBL" id="KB110668">
    <property type="protein sequence ID" value="ELK26840.1"/>
    <property type="molecule type" value="Genomic_DNA"/>
</dbReference>
<evidence type="ECO:0000256" key="9">
    <source>
        <dbReference type="RuleBase" id="RU363126"/>
    </source>
</evidence>
<keyword evidence="6 9" id="KW-0868">Chloride</keyword>
<organism evidence="10 11">
    <name type="scientific">Myotis davidii</name>
    <name type="common">David's myotis</name>
    <dbReference type="NCBI Taxonomy" id="225400"/>
    <lineage>
        <taxon>Eukaryota</taxon>
        <taxon>Metazoa</taxon>
        <taxon>Chordata</taxon>
        <taxon>Craniata</taxon>
        <taxon>Vertebrata</taxon>
        <taxon>Euteleostomi</taxon>
        <taxon>Mammalia</taxon>
        <taxon>Eutheria</taxon>
        <taxon>Laurasiatheria</taxon>
        <taxon>Chiroptera</taxon>
        <taxon>Yangochiroptera</taxon>
        <taxon>Vespertilionidae</taxon>
        <taxon>Myotis</taxon>
    </lineage>
</organism>
<evidence type="ECO:0000256" key="2">
    <source>
        <dbReference type="ARBA" id="ARBA00022692"/>
    </source>
</evidence>
<keyword evidence="9" id="KW-0407">Ion channel</keyword>
<dbReference type="GO" id="GO:0005254">
    <property type="term" value="F:chloride channel activity"/>
    <property type="evidence" value="ECO:0007669"/>
    <property type="project" value="UniProtKB-KW"/>
</dbReference>